<evidence type="ECO:0000256" key="4">
    <source>
        <dbReference type="ARBA" id="ARBA00023235"/>
    </source>
</evidence>
<comment type="caution">
    <text evidence="8">The sequence shown here is derived from an EMBL/GenBank/DDBJ whole genome shotgun (WGS) entry which is preliminary data.</text>
</comment>
<evidence type="ECO:0000256" key="1">
    <source>
        <dbReference type="ARBA" id="ARBA00000971"/>
    </source>
</evidence>
<name>W7U6R7_9STRA</name>
<dbReference type="GO" id="GO:0003755">
    <property type="term" value="F:peptidyl-prolyl cis-trans isomerase activity"/>
    <property type="evidence" value="ECO:0007669"/>
    <property type="project" value="UniProtKB-KW"/>
</dbReference>
<reference evidence="8 9" key="1">
    <citation type="journal article" date="2014" name="Mol. Plant">
        <title>Chromosome Scale Genome Assembly and Transcriptome Profiling of Nannochloropsis gaditana in Nitrogen Depletion.</title>
        <authorList>
            <person name="Corteggiani Carpinelli E."/>
            <person name="Telatin A."/>
            <person name="Vitulo N."/>
            <person name="Forcato C."/>
            <person name="D'Angelo M."/>
            <person name="Schiavon R."/>
            <person name="Vezzi A."/>
            <person name="Giacometti G.M."/>
            <person name="Morosinotto T."/>
            <person name="Valle G."/>
        </authorList>
    </citation>
    <scope>NUCLEOTIDE SEQUENCE [LARGE SCALE GENOMIC DNA]</scope>
    <source>
        <strain evidence="8 9">B-31</strain>
    </source>
</reference>
<keyword evidence="4 5" id="KW-0413">Isomerase</keyword>
<dbReference type="PANTHER" id="PTHR43811:SF26">
    <property type="entry name" value="PEPTIDYL-PROLYL CIS-TRANS ISOMERASE FKBP16-1, CHLOROPLASTIC"/>
    <property type="match status" value="1"/>
</dbReference>
<dbReference type="EC" id="5.2.1.8" evidence="2 5"/>
<evidence type="ECO:0000256" key="3">
    <source>
        <dbReference type="ARBA" id="ARBA00023110"/>
    </source>
</evidence>
<dbReference type="Proteomes" id="UP000019335">
    <property type="component" value="Chromosome 4"/>
</dbReference>
<dbReference type="InterPro" id="IPR001179">
    <property type="entry name" value="PPIase_FKBP_dom"/>
</dbReference>
<organism evidence="8 9">
    <name type="scientific">Nannochloropsis gaditana</name>
    <dbReference type="NCBI Taxonomy" id="72520"/>
    <lineage>
        <taxon>Eukaryota</taxon>
        <taxon>Sar</taxon>
        <taxon>Stramenopiles</taxon>
        <taxon>Ochrophyta</taxon>
        <taxon>Eustigmatophyceae</taxon>
        <taxon>Eustigmatales</taxon>
        <taxon>Monodopsidaceae</taxon>
        <taxon>Nannochloropsis</taxon>
    </lineage>
</organism>
<dbReference type="SUPFAM" id="SSF54534">
    <property type="entry name" value="FKBP-like"/>
    <property type="match status" value="1"/>
</dbReference>
<dbReference type="OrthoDB" id="1902587at2759"/>
<protein>
    <recommendedName>
        <fullName evidence="2 5">peptidylprolyl isomerase</fullName>
        <ecNumber evidence="2 5">5.2.1.8</ecNumber>
    </recommendedName>
</protein>
<evidence type="ECO:0000313" key="8">
    <source>
        <dbReference type="EMBL" id="EWM28541.1"/>
    </source>
</evidence>
<keyword evidence="6" id="KW-0472">Membrane</keyword>
<evidence type="ECO:0000256" key="6">
    <source>
        <dbReference type="SAM" id="Phobius"/>
    </source>
</evidence>
<evidence type="ECO:0000259" key="7">
    <source>
        <dbReference type="PROSITE" id="PS50059"/>
    </source>
</evidence>
<keyword evidence="3 5" id="KW-0697">Rotamase</keyword>
<evidence type="ECO:0000256" key="5">
    <source>
        <dbReference type="PROSITE-ProRule" id="PRU00277"/>
    </source>
</evidence>
<feature type="transmembrane region" description="Helical" evidence="6">
    <location>
        <begin position="20"/>
        <end position="41"/>
    </location>
</feature>
<dbReference type="Pfam" id="PF00254">
    <property type="entry name" value="FKBP_C"/>
    <property type="match status" value="1"/>
</dbReference>
<gene>
    <name evidence="8" type="ORF">Naga_100009g39</name>
</gene>
<feature type="domain" description="PPIase FKBP-type" evidence="7">
    <location>
        <begin position="149"/>
        <end position="256"/>
    </location>
</feature>
<dbReference type="Gene3D" id="3.10.50.40">
    <property type="match status" value="1"/>
</dbReference>
<dbReference type="InterPro" id="IPR046357">
    <property type="entry name" value="PPIase_dom_sf"/>
</dbReference>
<dbReference type="AlphaFoldDB" id="W7U6R7"/>
<accession>W7U6R7</accession>
<sequence length="260" mass="28955">MEPSLASGPHRRRRDGIVPHFFGCLVLFFTICASNVLCFRVKPCIARDTSRNVRRACRRPTPSRGGGEDVDRMDALKTAGMVATAGGLAIGGLPNLVEAKKIINLEEARELGEKKMIDIEKAKGPLIKVRDNVKYREELIGKGDIFKAGDLVKIRYQVYKGNGDYMFSTGYGREFQNDVGDTYDFTFGRPNSIPKGAEIGMEGMRVGGKRKISVPPELGWQTSGGFPEPQTFGGKRKLLNHMNEFLQFEVEVIRVRPKKT</sequence>
<keyword evidence="6" id="KW-0812">Transmembrane</keyword>
<dbReference type="EMBL" id="AZIL01000279">
    <property type="protein sequence ID" value="EWM28541.1"/>
    <property type="molecule type" value="Genomic_DNA"/>
</dbReference>
<evidence type="ECO:0000256" key="2">
    <source>
        <dbReference type="ARBA" id="ARBA00013194"/>
    </source>
</evidence>
<comment type="catalytic activity">
    <reaction evidence="1 5">
        <text>[protein]-peptidylproline (omega=180) = [protein]-peptidylproline (omega=0)</text>
        <dbReference type="Rhea" id="RHEA:16237"/>
        <dbReference type="Rhea" id="RHEA-COMP:10747"/>
        <dbReference type="Rhea" id="RHEA-COMP:10748"/>
        <dbReference type="ChEBI" id="CHEBI:83833"/>
        <dbReference type="ChEBI" id="CHEBI:83834"/>
        <dbReference type="EC" id="5.2.1.8"/>
    </reaction>
</comment>
<keyword evidence="9" id="KW-1185">Reference proteome</keyword>
<dbReference type="PROSITE" id="PS50059">
    <property type="entry name" value="FKBP_PPIASE"/>
    <property type="match status" value="1"/>
</dbReference>
<evidence type="ECO:0000313" key="9">
    <source>
        <dbReference type="Proteomes" id="UP000019335"/>
    </source>
</evidence>
<dbReference type="PANTHER" id="PTHR43811">
    <property type="entry name" value="FKBP-TYPE PEPTIDYL-PROLYL CIS-TRANS ISOMERASE FKPA"/>
    <property type="match status" value="1"/>
</dbReference>
<proteinExistence type="predicted"/>
<keyword evidence="6" id="KW-1133">Transmembrane helix</keyword>